<dbReference type="GO" id="GO:0000981">
    <property type="term" value="F:DNA-binding transcription factor activity, RNA polymerase II-specific"/>
    <property type="evidence" value="ECO:0007669"/>
    <property type="project" value="InterPro"/>
</dbReference>
<evidence type="ECO:0000256" key="7">
    <source>
        <dbReference type="SAM" id="Phobius"/>
    </source>
</evidence>
<evidence type="ECO:0000256" key="4">
    <source>
        <dbReference type="ARBA" id="ARBA00023163"/>
    </source>
</evidence>
<evidence type="ECO:0000313" key="9">
    <source>
        <dbReference type="Proteomes" id="UP001221142"/>
    </source>
</evidence>
<evidence type="ECO:0008006" key="10">
    <source>
        <dbReference type="Google" id="ProtNLM"/>
    </source>
</evidence>
<comment type="subcellular location">
    <subcellularLocation>
        <location evidence="1">Nucleus</location>
    </subcellularLocation>
</comment>
<name>A0AAD7B897_9AGAR</name>
<dbReference type="GO" id="GO:0046872">
    <property type="term" value="F:metal ion binding"/>
    <property type="evidence" value="ECO:0007669"/>
    <property type="project" value="UniProtKB-KW"/>
</dbReference>
<keyword evidence="9" id="KW-1185">Reference proteome</keyword>
<evidence type="ECO:0000313" key="8">
    <source>
        <dbReference type="EMBL" id="KAJ7613446.1"/>
    </source>
</evidence>
<keyword evidence="7" id="KW-0472">Membrane</keyword>
<feature type="region of interest" description="Disordered" evidence="6">
    <location>
        <begin position="1009"/>
        <end position="1034"/>
    </location>
</feature>
<reference evidence="8" key="1">
    <citation type="submission" date="2023-03" db="EMBL/GenBank/DDBJ databases">
        <title>Massive genome expansion in bonnet fungi (Mycena s.s.) driven by repeated elements and novel gene families across ecological guilds.</title>
        <authorList>
            <consortium name="Lawrence Berkeley National Laboratory"/>
            <person name="Harder C.B."/>
            <person name="Miyauchi S."/>
            <person name="Viragh M."/>
            <person name="Kuo A."/>
            <person name="Thoen E."/>
            <person name="Andreopoulos B."/>
            <person name="Lu D."/>
            <person name="Skrede I."/>
            <person name="Drula E."/>
            <person name="Henrissat B."/>
            <person name="Morin E."/>
            <person name="Kohler A."/>
            <person name="Barry K."/>
            <person name="LaButti K."/>
            <person name="Morin E."/>
            <person name="Salamov A."/>
            <person name="Lipzen A."/>
            <person name="Mereny Z."/>
            <person name="Hegedus B."/>
            <person name="Baldrian P."/>
            <person name="Stursova M."/>
            <person name="Weitz H."/>
            <person name="Taylor A."/>
            <person name="Grigoriev I.V."/>
            <person name="Nagy L.G."/>
            <person name="Martin F."/>
            <person name="Kauserud H."/>
        </authorList>
    </citation>
    <scope>NUCLEOTIDE SEQUENCE</scope>
    <source>
        <strain evidence="8">9284</strain>
    </source>
</reference>
<dbReference type="CDD" id="cd12148">
    <property type="entry name" value="fungal_TF_MHR"/>
    <property type="match status" value="1"/>
</dbReference>
<feature type="transmembrane region" description="Helical" evidence="7">
    <location>
        <begin position="787"/>
        <end position="809"/>
    </location>
</feature>
<protein>
    <recommendedName>
        <fullName evidence="10">Transcription factor domain-containing protein</fullName>
    </recommendedName>
</protein>
<keyword evidence="3" id="KW-0805">Transcription regulation</keyword>
<keyword evidence="7" id="KW-1133">Transmembrane helix</keyword>
<feature type="transmembrane region" description="Helical" evidence="7">
    <location>
        <begin position="45"/>
        <end position="66"/>
    </location>
</feature>
<dbReference type="Proteomes" id="UP001221142">
    <property type="component" value="Unassembled WGS sequence"/>
</dbReference>
<evidence type="ECO:0000256" key="5">
    <source>
        <dbReference type="ARBA" id="ARBA00023242"/>
    </source>
</evidence>
<proteinExistence type="predicted"/>
<evidence type="ECO:0000256" key="6">
    <source>
        <dbReference type="SAM" id="MobiDB-lite"/>
    </source>
</evidence>
<gene>
    <name evidence="8" type="ORF">FB45DRAFT_1065040</name>
</gene>
<keyword evidence="4" id="KW-0804">Transcription</keyword>
<evidence type="ECO:0000256" key="3">
    <source>
        <dbReference type="ARBA" id="ARBA00023015"/>
    </source>
</evidence>
<dbReference type="PANTHER" id="PTHR47338">
    <property type="entry name" value="ZN(II)2CYS6 TRANSCRIPTION FACTOR (EUROFUNG)-RELATED"/>
    <property type="match status" value="1"/>
</dbReference>
<feature type="transmembrane region" description="Helical" evidence="7">
    <location>
        <begin position="670"/>
        <end position="692"/>
    </location>
</feature>
<keyword evidence="2" id="KW-0479">Metal-binding</keyword>
<evidence type="ECO:0000256" key="2">
    <source>
        <dbReference type="ARBA" id="ARBA00022723"/>
    </source>
</evidence>
<organism evidence="8 9">
    <name type="scientific">Roridomyces roridus</name>
    <dbReference type="NCBI Taxonomy" id="1738132"/>
    <lineage>
        <taxon>Eukaryota</taxon>
        <taxon>Fungi</taxon>
        <taxon>Dikarya</taxon>
        <taxon>Basidiomycota</taxon>
        <taxon>Agaricomycotina</taxon>
        <taxon>Agaricomycetes</taxon>
        <taxon>Agaricomycetidae</taxon>
        <taxon>Agaricales</taxon>
        <taxon>Marasmiineae</taxon>
        <taxon>Mycenaceae</taxon>
        <taxon>Roridomyces</taxon>
    </lineage>
</organism>
<evidence type="ECO:0000256" key="1">
    <source>
        <dbReference type="ARBA" id="ARBA00004123"/>
    </source>
</evidence>
<feature type="transmembrane region" description="Helical" evidence="7">
    <location>
        <begin position="86"/>
        <end position="111"/>
    </location>
</feature>
<accession>A0AAD7B897</accession>
<feature type="region of interest" description="Disordered" evidence="6">
    <location>
        <begin position="588"/>
        <end position="617"/>
    </location>
</feature>
<keyword evidence="5" id="KW-0539">Nucleus</keyword>
<dbReference type="PANTHER" id="PTHR47338:SF29">
    <property type="entry name" value="ZN(2)-C6 FUNGAL-TYPE DOMAIN-CONTAINING PROTEIN"/>
    <property type="match status" value="1"/>
</dbReference>
<dbReference type="InterPro" id="IPR050815">
    <property type="entry name" value="TF_fung"/>
</dbReference>
<dbReference type="GO" id="GO:0005634">
    <property type="term" value="C:nucleus"/>
    <property type="evidence" value="ECO:0007669"/>
    <property type="project" value="UniProtKB-SubCell"/>
</dbReference>
<keyword evidence="7" id="KW-0812">Transmembrane</keyword>
<dbReference type="EMBL" id="JARKIF010000028">
    <property type="protein sequence ID" value="KAJ7613446.1"/>
    <property type="molecule type" value="Genomic_DNA"/>
</dbReference>
<sequence>MNPAALDETRVRSFSVDTRDSGCDETLLGKPRESAEIQSFRQRSILSLTLHVVLVAIQLFILVVWYQEWEHGIIFSVDQELRVARLVKGILTTFITLYSALLVFLTQSLALRRDLHRRQLLTATHDNAVAWSGLGSAVMRLWEQRAVPASTMGVLSALSYLASISVLHTAFPGVAAPQSLVINQSVTISTQSLPAFDFSGVDEINRQEVLYAAGRYAEASLAFLPFLDPSNTLGLHEATLYDVLPPNAGTGSVRVNATSFNISCGYIPPTAFNAKTSTVNVGGEDFWLVPIDDTDGPIVFPGPTIFYTKLPVLDSNNNTGPWINITGGIQVFRCSLTLVEHTVLVDSQTRNLTSLAFETPIEKQTSTWLPFSGQLNNLSNAAFANGARGFLDIWEGWYSAMPYSPTQDELFSIQGGIMVDDVTVADMALLQRLGLYPFNTTLRTNVYLHELENQLAKVVASMFWTLGHVSSPSLYTSPAPPFNVSLLAGQATITEPLVQGQGRLDVNAFSILECLVGSLVLLGLSFRCSRLGRPEAPAARFDELGVLQTMWLYRDHPELAASLEQVEVPTDMNLRRAGMVRVKLMDGTTRAQEPEVSDTDGLSGPMWPPDKPPKEQERLGSTWRSDLVLSLVSTILHLGLVVIHVILAVFCGMGLEHRIAFSPSQQSFVTWLISQVAAVFITIYTAGLVFLTQTLSIKCSLRKTQMITVTHDTVAAWRGIGSALSSNLHQTPSVSAAIPVLYLADILALHITSSALLTVQTFTSILMEVSLLEGNAVFFEDTFEAQLAANMSFIIAGAVISGVLFLLSLQFLVFHKPTRDEEIISGMGPLHIIWLYRNHPELEAELKQVADPAASNLRKAGMVRTRLAGPRVEHFMEWLCRRLDDSRNTAISKEHLLHVVPHLEREVLRSVLPIRLAPLTTIFKGEERALIAGAGSLNATACARSVANAAIDLLDLVGRSAKDRLQSFNARAAGAPCLAQADPPDHQTPAQMQETIQRMRSRIQHLERSSEVPLSQPYASSSAGSTPPYVDQGFEEPPNDVIKHLIETFLNYFRDSGYFFMEPSRFFQCALIPLPIGHIDRPSPALLSVTYLWGCVLGPASALADPYTEDGFLLATLNNLAADIRAFAVHPKLILETLQAEILLSFYFLHVGLPVQGRYHAGAAASLALSAGLHRAPRSPQPDSSSSPPFPLAQMLLPADIDAIGAAERIGAFWSVMLINNYWVASHGCPSAISCSMAVDTPWPGGSRADSTLSRFLNGDDREGNTPVAFLVKASILLERIVSFSVRSNAAFDASGFDTLDKRLQAFRSALPHVPGNRTLFVARCLTELAVIRLHGPLARTAERAQYEMLGAAGRIVSTVVPVASAEAAFGADPILGPLCATVGTVYIDHLTALRNNGGGGGALKQYQEMVKQLRMLVSAMEVLAHGGRSPVMERCLMLTRHAANGHLA</sequence>
<feature type="transmembrane region" description="Helical" evidence="7">
    <location>
        <begin position="627"/>
        <end position="650"/>
    </location>
</feature>
<comment type="caution">
    <text evidence="8">The sequence shown here is derived from an EMBL/GenBank/DDBJ whole genome shotgun (WGS) entry which is preliminary data.</text>
</comment>